<name>A0A8J3H2Z0_9RHOB</name>
<dbReference type="PANTHER" id="PTHR38767:SF1">
    <property type="entry name" value="DNA POLYMERASE III SUBUNIT CHI"/>
    <property type="match status" value="1"/>
</dbReference>
<dbReference type="Gene3D" id="3.40.50.10110">
    <property type="entry name" value="DNA polymerase III subunit chi"/>
    <property type="match status" value="1"/>
</dbReference>
<dbReference type="GO" id="GO:0003677">
    <property type="term" value="F:DNA binding"/>
    <property type="evidence" value="ECO:0007669"/>
    <property type="project" value="InterPro"/>
</dbReference>
<dbReference type="PANTHER" id="PTHR38767">
    <property type="entry name" value="DNA POLYMERASE III SUBUNIT CHI"/>
    <property type="match status" value="1"/>
</dbReference>
<dbReference type="SUPFAM" id="SSF102400">
    <property type="entry name" value="DNA polymerase III chi subunit"/>
    <property type="match status" value="1"/>
</dbReference>
<dbReference type="AlphaFoldDB" id="A0A8J3H2Z0"/>
<comment type="caution">
    <text evidence="1">The sequence shown here is derived from an EMBL/GenBank/DDBJ whole genome shotgun (WGS) entry which is preliminary data.</text>
</comment>
<dbReference type="Pfam" id="PF04364">
    <property type="entry name" value="DNA_pol3_chi"/>
    <property type="match status" value="1"/>
</dbReference>
<reference evidence="1" key="2">
    <citation type="submission" date="2020-09" db="EMBL/GenBank/DDBJ databases">
        <authorList>
            <person name="Sun Q."/>
            <person name="Kim S."/>
        </authorList>
    </citation>
    <scope>NUCLEOTIDE SEQUENCE</scope>
    <source>
        <strain evidence="1">KCTC 42650</strain>
    </source>
</reference>
<protein>
    <submittedName>
        <fullName evidence="1">DNA polymerase III subunit chi</fullName>
    </submittedName>
</protein>
<dbReference type="NCBIfam" id="NF004347">
    <property type="entry name" value="PRK05728.1-4"/>
    <property type="match status" value="1"/>
</dbReference>
<proteinExistence type="predicted"/>
<evidence type="ECO:0000313" key="1">
    <source>
        <dbReference type="EMBL" id="GHF69778.1"/>
    </source>
</evidence>
<dbReference type="Proteomes" id="UP000626220">
    <property type="component" value="Unassembled WGS sequence"/>
</dbReference>
<dbReference type="GO" id="GO:0006260">
    <property type="term" value="P:DNA replication"/>
    <property type="evidence" value="ECO:0007669"/>
    <property type="project" value="InterPro"/>
</dbReference>
<evidence type="ECO:0000313" key="2">
    <source>
        <dbReference type="Proteomes" id="UP000626220"/>
    </source>
</evidence>
<dbReference type="InterPro" id="IPR007459">
    <property type="entry name" value="DNA_pol3_chi"/>
</dbReference>
<keyword evidence="2" id="KW-1185">Reference proteome</keyword>
<sequence length="152" mass="16688">MGAAYFYHLTRNPLEQTLPVLLGKAREAGWRIAVRGREQARMEWLDDRLWLGPEEGFLPHGLAGGPHDAAQPILLTTGQAANGPACLMAVDGADVAPDEVARMERVCILFDGNDEAALNRARTQWKALTDAGCAAQYWSEESGRWEKKAEKG</sequence>
<accession>A0A8J3H2Z0</accession>
<dbReference type="GO" id="GO:0003887">
    <property type="term" value="F:DNA-directed DNA polymerase activity"/>
    <property type="evidence" value="ECO:0007669"/>
    <property type="project" value="InterPro"/>
</dbReference>
<dbReference type="InterPro" id="IPR036768">
    <property type="entry name" value="PolIII_chi_sf"/>
</dbReference>
<dbReference type="RefSeq" id="WP_189682484.1">
    <property type="nucleotide sequence ID" value="NZ_BNCJ01000024.1"/>
</dbReference>
<organism evidence="1 2">
    <name type="scientific">Seohaeicola zhoushanensis</name>
    <dbReference type="NCBI Taxonomy" id="1569283"/>
    <lineage>
        <taxon>Bacteria</taxon>
        <taxon>Pseudomonadati</taxon>
        <taxon>Pseudomonadota</taxon>
        <taxon>Alphaproteobacteria</taxon>
        <taxon>Rhodobacterales</taxon>
        <taxon>Roseobacteraceae</taxon>
        <taxon>Seohaeicola</taxon>
    </lineage>
</organism>
<dbReference type="EMBL" id="BNCJ01000024">
    <property type="protein sequence ID" value="GHF69778.1"/>
    <property type="molecule type" value="Genomic_DNA"/>
</dbReference>
<gene>
    <name evidence="1" type="ORF">GCM10017056_46000</name>
</gene>
<dbReference type="GO" id="GO:0032298">
    <property type="term" value="P:positive regulation of DNA-templated DNA replication initiation"/>
    <property type="evidence" value="ECO:0007669"/>
    <property type="project" value="TreeGrafter"/>
</dbReference>
<reference evidence="1" key="1">
    <citation type="journal article" date="2014" name="Int. J. Syst. Evol. Microbiol.">
        <title>Complete genome sequence of Corynebacterium casei LMG S-19264T (=DSM 44701T), isolated from a smear-ripened cheese.</title>
        <authorList>
            <consortium name="US DOE Joint Genome Institute (JGI-PGF)"/>
            <person name="Walter F."/>
            <person name="Albersmeier A."/>
            <person name="Kalinowski J."/>
            <person name="Ruckert C."/>
        </authorList>
    </citation>
    <scope>NUCLEOTIDE SEQUENCE</scope>
    <source>
        <strain evidence="1">KCTC 42650</strain>
    </source>
</reference>